<evidence type="ECO:0000313" key="4">
    <source>
        <dbReference type="Proteomes" id="UP000557230"/>
    </source>
</evidence>
<feature type="domain" description="LAMB1/2/3/4 helical" evidence="2">
    <location>
        <begin position="74"/>
        <end position="161"/>
    </location>
</feature>
<evidence type="ECO:0000256" key="1">
    <source>
        <dbReference type="SAM" id="Coils"/>
    </source>
</evidence>
<reference evidence="3 4" key="1">
    <citation type="submission" date="2019-09" db="EMBL/GenBank/DDBJ databases">
        <title>Bird 10,000 Genomes (B10K) Project - Family phase.</title>
        <authorList>
            <person name="Zhang G."/>
        </authorList>
    </citation>
    <scope>NUCLEOTIDE SEQUENCE [LARGE SCALE GENOMIC DNA]</scope>
    <source>
        <strain evidence="3">B10K-DU-001-78</strain>
        <tissue evidence="3">Muscle</tissue>
    </source>
</reference>
<dbReference type="SUPFAM" id="SSF57997">
    <property type="entry name" value="Tropomyosin"/>
    <property type="match status" value="1"/>
</dbReference>
<dbReference type="Pfam" id="PF23219">
    <property type="entry name" value="LAMB1"/>
    <property type="match status" value="1"/>
</dbReference>
<name>A0A7L1GPS3_9PICI</name>
<dbReference type="AlphaFoldDB" id="A0A7L1GPS3"/>
<feature type="coiled-coil region" evidence="1">
    <location>
        <begin position="223"/>
        <end position="264"/>
    </location>
</feature>
<dbReference type="OrthoDB" id="5985440at2759"/>
<dbReference type="Gene3D" id="1.10.287.1490">
    <property type="match status" value="1"/>
</dbReference>
<dbReference type="EMBL" id="VXBD01010809">
    <property type="protein sequence ID" value="NXN15755.1"/>
    <property type="molecule type" value="Genomic_DNA"/>
</dbReference>
<keyword evidence="1" id="KW-0175">Coiled coil</keyword>
<feature type="non-terminal residue" evidence="3">
    <location>
        <position position="394"/>
    </location>
</feature>
<proteinExistence type="predicted"/>
<accession>A0A7L1GPS3</accession>
<feature type="coiled-coil region" evidence="1">
    <location>
        <begin position="335"/>
        <end position="390"/>
    </location>
</feature>
<dbReference type="Proteomes" id="UP000557230">
    <property type="component" value="Unassembled WGS sequence"/>
</dbReference>
<protein>
    <submittedName>
        <fullName evidence="3">LAMB1 protein</fullName>
    </submittedName>
</protein>
<dbReference type="InterPro" id="IPR056558">
    <property type="entry name" value="LAMB1-4_helical"/>
</dbReference>
<sequence>LASLQICGAPGDWSCEQAPCGGALCQNDAGARHCGGTGCAGALPISARALGNARNVSQQLEVALGNLGVVAQKTQEVQELARGARSQAEEALGHSQAARSRVEKATTQLRDFIRRIKAFLAEEGADPGSIELVAWQVLNISLPSSPGRIQELLQEMRDSIGQLEGVDAVLKTTAKGLAAARGLLAQGEDARQVAGKGVRDELAGTQQALEMAQAQATAAGSALWSARDAIRAAESRAKEAERRLKALEGKESRVQRRLQELAQHITTLEGQGQATHRVAQQAKDRVQHATATSGTLSQDLAEVTQRYVVLKTRVSGLAGVSGGALQRVTRLTAEAQDVLDKVSSSKRKLEELEQHFGANERTMTAKAMRLQALEQRVWGLLEEIQEKANAYATC</sequence>
<comment type="caution">
    <text evidence="3">The sequence shown here is derived from an EMBL/GenBank/DDBJ whole genome shotgun (WGS) entry which is preliminary data.</text>
</comment>
<dbReference type="CDD" id="cd22295">
    <property type="entry name" value="cc_LAMB_C"/>
    <property type="match status" value="1"/>
</dbReference>
<keyword evidence="4" id="KW-1185">Reference proteome</keyword>
<feature type="non-terminal residue" evidence="3">
    <location>
        <position position="1"/>
    </location>
</feature>
<organism evidence="3 4">
    <name type="scientific">Indicator maculatus</name>
    <name type="common">spotted honeyguide</name>
    <dbReference type="NCBI Taxonomy" id="545262"/>
    <lineage>
        <taxon>Eukaryota</taxon>
        <taxon>Metazoa</taxon>
        <taxon>Chordata</taxon>
        <taxon>Craniata</taxon>
        <taxon>Vertebrata</taxon>
        <taxon>Euteleostomi</taxon>
        <taxon>Archelosauria</taxon>
        <taxon>Archosauria</taxon>
        <taxon>Dinosauria</taxon>
        <taxon>Saurischia</taxon>
        <taxon>Theropoda</taxon>
        <taxon>Coelurosauria</taxon>
        <taxon>Aves</taxon>
        <taxon>Neognathae</taxon>
        <taxon>Neoaves</taxon>
        <taxon>Telluraves</taxon>
        <taxon>Coraciimorphae</taxon>
        <taxon>Piciformes</taxon>
        <taxon>Indicatoridae</taxon>
        <taxon>Indicator</taxon>
    </lineage>
</organism>
<evidence type="ECO:0000313" key="3">
    <source>
        <dbReference type="EMBL" id="NXN15755.1"/>
    </source>
</evidence>
<gene>
    <name evidence="3" type="primary">Lamb1_3</name>
    <name evidence="3" type="ORF">INDMAC_R15037</name>
</gene>
<evidence type="ECO:0000259" key="2">
    <source>
        <dbReference type="Pfam" id="PF23219"/>
    </source>
</evidence>